<dbReference type="AlphaFoldDB" id="A0A270NM74"/>
<dbReference type="EMBL" id="NJGC01000004">
    <property type="protein sequence ID" value="PAM73137.1"/>
    <property type="molecule type" value="Genomic_DNA"/>
</dbReference>
<evidence type="ECO:0000313" key="1">
    <source>
        <dbReference type="EMBL" id="PAM73137.1"/>
    </source>
</evidence>
<dbReference type="RefSeq" id="WP_095377377.1">
    <property type="nucleotide sequence ID" value="NZ_NJGC01000004.1"/>
</dbReference>
<accession>A0A270NM74</accession>
<organism evidence="1 2">
    <name type="scientific">Stenotrophomonas maltophilia</name>
    <name type="common">Pseudomonas maltophilia</name>
    <name type="synonym">Xanthomonas maltophilia</name>
    <dbReference type="NCBI Taxonomy" id="40324"/>
    <lineage>
        <taxon>Bacteria</taxon>
        <taxon>Pseudomonadati</taxon>
        <taxon>Pseudomonadota</taxon>
        <taxon>Gammaproteobacteria</taxon>
        <taxon>Lysobacterales</taxon>
        <taxon>Lysobacteraceae</taxon>
        <taxon>Stenotrophomonas</taxon>
        <taxon>Stenotrophomonas maltophilia group</taxon>
    </lineage>
</organism>
<dbReference type="Proteomes" id="UP000216433">
    <property type="component" value="Unassembled WGS sequence"/>
</dbReference>
<comment type="caution">
    <text evidence="1">The sequence shown here is derived from an EMBL/GenBank/DDBJ whole genome shotgun (WGS) entry which is preliminary data.</text>
</comment>
<proteinExistence type="predicted"/>
<reference evidence="1 2" key="1">
    <citation type="submission" date="2017-06" db="EMBL/GenBank/DDBJ databases">
        <title>Genome sequencing and assembly of Stenotrophomonas maltophilia DF07.</title>
        <authorList>
            <person name="Iyer R."/>
        </authorList>
    </citation>
    <scope>NUCLEOTIDE SEQUENCE [LARGE SCALE GENOMIC DNA]</scope>
    <source>
        <strain evidence="1 2">DF07</strain>
    </source>
</reference>
<protein>
    <submittedName>
        <fullName evidence="1">Uncharacterized protein</fullName>
    </submittedName>
</protein>
<evidence type="ECO:0000313" key="2">
    <source>
        <dbReference type="Proteomes" id="UP000216433"/>
    </source>
</evidence>
<gene>
    <name evidence="1" type="ORF">CEK00_04635</name>
</gene>
<sequence>MEARTLSQLIEECREELDDDVAPYLWSDAVLTRHLNEAVEEACIRARLLVESGRPDICHINLEPGRADYPLHPTVYVVRRAVLASNLSDPLCRTTSAALDGRHHHWRTEAGRPEYLVRDRQAREVSVSPVPAEVDVLRLTLWRVPEAAEAMEDSEDEPVIDAIHHRKLVHWACWRALNKRDSEQRSTADADRHLALFESYFGERPTARALQQLSIDPTTGTQPMWF</sequence>
<dbReference type="Pfam" id="PF24175">
    <property type="entry name" value="SU10_adaptor"/>
    <property type="match status" value="1"/>
</dbReference>
<dbReference type="InterPro" id="IPR056209">
    <property type="entry name" value="SU10_adaptor"/>
</dbReference>
<name>A0A270NM74_STEMA</name>